<dbReference type="Proteomes" id="UP000002608">
    <property type="component" value="Chromosome"/>
</dbReference>
<proteinExistence type="predicted"/>
<reference evidence="2 4" key="1">
    <citation type="submission" date="2007-10" db="EMBL/GenBank/DDBJ databases">
        <title>Complete sequence of Shewanella pealeana ATCC 700345.</title>
        <authorList>
            <consortium name="US DOE Joint Genome Institute"/>
            <person name="Copeland A."/>
            <person name="Lucas S."/>
            <person name="Lapidus A."/>
            <person name="Barry K."/>
            <person name="Glavina del Rio T."/>
            <person name="Dalin E."/>
            <person name="Tice H."/>
            <person name="Pitluck S."/>
            <person name="Chertkov O."/>
            <person name="Brettin T."/>
            <person name="Bruce D."/>
            <person name="Detter J.C."/>
            <person name="Han C."/>
            <person name="Schmutz J."/>
            <person name="Larimer F."/>
            <person name="Land M."/>
            <person name="Hauser L."/>
            <person name="Kyrpides N."/>
            <person name="Kim E."/>
            <person name="Zhao J.-S.Z."/>
            <person name="Manno D."/>
            <person name="Hawari J."/>
            <person name="Richardson P."/>
        </authorList>
    </citation>
    <scope>NUCLEOTIDE SEQUENCE [LARGE SCALE GENOMIC DNA]</scope>
    <source>
        <strain evidence="2">ATCC 700345</strain>
        <strain evidence="4">ATCC 700345 / ANG-SQ1</strain>
    </source>
</reference>
<dbReference type="KEGG" id="spl:Spea_1896"/>
<dbReference type="InterPro" id="IPR046229">
    <property type="entry name" value="TnpC-like"/>
</dbReference>
<dbReference type="STRING" id="398579.Spea_1896"/>
<evidence type="ECO:0008006" key="5">
    <source>
        <dbReference type="Google" id="ProtNLM"/>
    </source>
</evidence>
<feature type="coiled-coil region" evidence="1">
    <location>
        <begin position="44"/>
        <end position="88"/>
    </location>
</feature>
<evidence type="ECO:0000313" key="2">
    <source>
        <dbReference type="EMBL" id="ABV87218.1"/>
    </source>
</evidence>
<gene>
    <name evidence="2" type="ordered locus">Spea_1896</name>
    <name evidence="3" type="ordered locus">Spea_3462</name>
</gene>
<dbReference type="EMBL" id="CP000851">
    <property type="protein sequence ID" value="ABV88775.1"/>
    <property type="molecule type" value="Genomic_DNA"/>
</dbReference>
<dbReference type="OrthoDB" id="7062589at2"/>
<name>A8H3T1_SHEPA</name>
<dbReference type="Pfam" id="PF19776">
    <property type="entry name" value="DUF6262"/>
    <property type="match status" value="1"/>
</dbReference>
<dbReference type="EMBL" id="CP000851">
    <property type="protein sequence ID" value="ABV87218.1"/>
    <property type="molecule type" value="Genomic_DNA"/>
</dbReference>
<dbReference type="KEGG" id="spl:Spea_3462"/>
<keyword evidence="4" id="KW-1185">Reference proteome</keyword>
<sequence length="127" mass="14913">MDTREQLLSCVREFEQNSESITISKVAHKCGLSHSLIYNRHPDIKEMINNLKKKQKEQALVDQQKDQTKKLLKRNENLERKLAEAKGKDDKETIAMLMAHIHELYSMYDSLLEERNAFAQRILELES</sequence>
<evidence type="ECO:0000313" key="3">
    <source>
        <dbReference type="EMBL" id="ABV88775.1"/>
    </source>
</evidence>
<evidence type="ECO:0000313" key="4">
    <source>
        <dbReference type="Proteomes" id="UP000002608"/>
    </source>
</evidence>
<keyword evidence="1" id="KW-0175">Coiled coil</keyword>
<accession>A8H3T1</accession>
<protein>
    <recommendedName>
        <fullName evidence="5">TetR family transcriptional regulator-like protein</fullName>
    </recommendedName>
</protein>
<dbReference type="eggNOG" id="ENOG5033Y6C">
    <property type="taxonomic scope" value="Bacteria"/>
</dbReference>
<dbReference type="AlphaFoldDB" id="A8H3T1"/>
<dbReference type="RefSeq" id="WP_012155138.1">
    <property type="nucleotide sequence ID" value="NC_009901.1"/>
</dbReference>
<organism evidence="2 4">
    <name type="scientific">Shewanella pealeana (strain ATCC 700345 / ANG-SQ1)</name>
    <dbReference type="NCBI Taxonomy" id="398579"/>
    <lineage>
        <taxon>Bacteria</taxon>
        <taxon>Pseudomonadati</taxon>
        <taxon>Pseudomonadota</taxon>
        <taxon>Gammaproteobacteria</taxon>
        <taxon>Alteromonadales</taxon>
        <taxon>Shewanellaceae</taxon>
        <taxon>Shewanella</taxon>
    </lineage>
</organism>
<evidence type="ECO:0000256" key="1">
    <source>
        <dbReference type="SAM" id="Coils"/>
    </source>
</evidence>
<dbReference type="HOGENOM" id="CLU_1947016_0_0_6"/>